<comment type="caution">
    <text evidence="2">The sequence shown here is derived from an EMBL/GenBank/DDBJ whole genome shotgun (WGS) entry which is preliminary data.</text>
</comment>
<feature type="compositionally biased region" description="Low complexity" evidence="1">
    <location>
        <begin position="12"/>
        <end position="24"/>
    </location>
</feature>
<gene>
    <name evidence="2" type="ORF">E2562_030254</name>
</gene>
<evidence type="ECO:0000313" key="3">
    <source>
        <dbReference type="Proteomes" id="UP000479710"/>
    </source>
</evidence>
<accession>A0A6G1D9A6</accession>
<evidence type="ECO:0000256" key="1">
    <source>
        <dbReference type="SAM" id="MobiDB-lite"/>
    </source>
</evidence>
<protein>
    <submittedName>
        <fullName evidence="2">Uncharacterized protein</fullName>
    </submittedName>
</protein>
<feature type="region of interest" description="Disordered" evidence="1">
    <location>
        <begin position="1"/>
        <end position="41"/>
    </location>
</feature>
<keyword evidence="3" id="KW-1185">Reference proteome</keyword>
<dbReference type="AlphaFoldDB" id="A0A6G1D9A6"/>
<proteinExistence type="predicted"/>
<name>A0A6G1D9A6_9ORYZ</name>
<evidence type="ECO:0000313" key="2">
    <source>
        <dbReference type="EMBL" id="KAF0908959.1"/>
    </source>
</evidence>
<reference evidence="2 3" key="1">
    <citation type="submission" date="2019-11" db="EMBL/GenBank/DDBJ databases">
        <title>Whole genome sequence of Oryza granulata.</title>
        <authorList>
            <person name="Li W."/>
        </authorList>
    </citation>
    <scope>NUCLEOTIDE SEQUENCE [LARGE SCALE GENOMIC DNA]</scope>
    <source>
        <strain evidence="3">cv. Menghai</strain>
        <tissue evidence="2">Leaf</tissue>
    </source>
</reference>
<dbReference type="EMBL" id="SPHZ02000007">
    <property type="protein sequence ID" value="KAF0908959.1"/>
    <property type="molecule type" value="Genomic_DNA"/>
</dbReference>
<sequence length="61" mass="6104">MVFNRGAGSEGGSSSSTTRGACSETGSDAAPHHAPPPRACSETVSCAPLGLLAVDGVYRRL</sequence>
<dbReference type="Proteomes" id="UP000479710">
    <property type="component" value="Unassembled WGS sequence"/>
</dbReference>
<organism evidence="2 3">
    <name type="scientific">Oryza meyeriana var. granulata</name>
    <dbReference type="NCBI Taxonomy" id="110450"/>
    <lineage>
        <taxon>Eukaryota</taxon>
        <taxon>Viridiplantae</taxon>
        <taxon>Streptophyta</taxon>
        <taxon>Embryophyta</taxon>
        <taxon>Tracheophyta</taxon>
        <taxon>Spermatophyta</taxon>
        <taxon>Magnoliopsida</taxon>
        <taxon>Liliopsida</taxon>
        <taxon>Poales</taxon>
        <taxon>Poaceae</taxon>
        <taxon>BOP clade</taxon>
        <taxon>Oryzoideae</taxon>
        <taxon>Oryzeae</taxon>
        <taxon>Oryzinae</taxon>
        <taxon>Oryza</taxon>
        <taxon>Oryza meyeriana</taxon>
    </lineage>
</organism>